<reference evidence="4 5" key="1">
    <citation type="submission" date="2021-03" db="EMBL/GenBank/DDBJ databases">
        <title>Sequencing the genomes of 1000 actinobacteria strains.</title>
        <authorList>
            <person name="Klenk H.-P."/>
        </authorList>
    </citation>
    <scope>NUCLEOTIDE SEQUENCE [LARGE SCALE GENOMIC DNA]</scope>
    <source>
        <strain evidence="4 5">DSM 45510</strain>
    </source>
</reference>
<evidence type="ECO:0000259" key="2">
    <source>
        <dbReference type="Pfam" id="PF23493"/>
    </source>
</evidence>
<accession>A0ABS4PXB5</accession>
<sequence>MTRTSSSTVLALAPGWRVLGWLLCPLLGAALLWGLKLAAGWVSTLAWFPFQGPFRLVESIPEPAATLGALGLGAVAGLGLALLGELDLLSLDIGASGVELRRGGKSQRFDRGAVGAVFFDGGKLVLLGTGGDELARESSDLSKARVRAAFEDHGYPWHADGDPYREDYRLWVEGTPELSDRANALLRARKEALAKDQGDEVKELRRELVKAGVFVREEKKRQYWRTSPDRQR</sequence>
<evidence type="ECO:0000256" key="1">
    <source>
        <dbReference type="SAM" id="Phobius"/>
    </source>
</evidence>
<evidence type="ECO:0000313" key="5">
    <source>
        <dbReference type="Proteomes" id="UP000741013"/>
    </source>
</evidence>
<dbReference type="EMBL" id="JAGGMS010000001">
    <property type="protein sequence ID" value="MBP2184071.1"/>
    <property type="molecule type" value="Genomic_DNA"/>
</dbReference>
<keyword evidence="1" id="KW-0472">Membrane</keyword>
<proteinExistence type="predicted"/>
<dbReference type="Pfam" id="PF23493">
    <property type="entry name" value="CysS_C"/>
    <property type="match status" value="1"/>
</dbReference>
<dbReference type="Pfam" id="PF23494">
    <property type="entry name" value="bPH_10"/>
    <property type="match status" value="1"/>
</dbReference>
<keyword evidence="1" id="KW-1133">Transmembrane helix</keyword>
<comment type="caution">
    <text evidence="4">The sequence shown here is derived from an EMBL/GenBank/DDBJ whole genome shotgun (WGS) entry which is preliminary data.</text>
</comment>
<evidence type="ECO:0008006" key="6">
    <source>
        <dbReference type="Google" id="ProtNLM"/>
    </source>
</evidence>
<feature type="domain" description="YqeB PH" evidence="3">
    <location>
        <begin position="8"/>
        <end position="158"/>
    </location>
</feature>
<evidence type="ECO:0000313" key="4">
    <source>
        <dbReference type="EMBL" id="MBP2184071.1"/>
    </source>
</evidence>
<feature type="transmembrane region" description="Helical" evidence="1">
    <location>
        <begin position="21"/>
        <end position="44"/>
    </location>
</feature>
<keyword evidence="5" id="KW-1185">Reference proteome</keyword>
<gene>
    <name evidence="4" type="ORF">JOM49_005597</name>
</gene>
<feature type="domain" description="Cysteinyl-tRNA ligase anticodon binding" evidence="2">
    <location>
        <begin position="175"/>
        <end position="225"/>
    </location>
</feature>
<name>A0ABS4PXB5_9PSEU</name>
<keyword evidence="1" id="KW-0812">Transmembrane</keyword>
<protein>
    <recommendedName>
        <fullName evidence="6">DUF308 domain-containing protein</fullName>
    </recommendedName>
</protein>
<evidence type="ECO:0000259" key="3">
    <source>
        <dbReference type="Pfam" id="PF23494"/>
    </source>
</evidence>
<dbReference type="RefSeq" id="WP_209667138.1">
    <property type="nucleotide sequence ID" value="NZ_JAGGMS010000001.1"/>
</dbReference>
<dbReference type="InterPro" id="IPR056411">
    <property type="entry name" value="CysS_C"/>
</dbReference>
<dbReference type="Proteomes" id="UP000741013">
    <property type="component" value="Unassembled WGS sequence"/>
</dbReference>
<organism evidence="4 5">
    <name type="scientific">Amycolatopsis magusensis</name>
    <dbReference type="NCBI Taxonomy" id="882444"/>
    <lineage>
        <taxon>Bacteria</taxon>
        <taxon>Bacillati</taxon>
        <taxon>Actinomycetota</taxon>
        <taxon>Actinomycetes</taxon>
        <taxon>Pseudonocardiales</taxon>
        <taxon>Pseudonocardiaceae</taxon>
        <taxon>Amycolatopsis</taxon>
    </lineage>
</organism>
<dbReference type="InterPro" id="IPR057798">
    <property type="entry name" value="PH_YqeB"/>
</dbReference>
<feature type="transmembrane region" description="Helical" evidence="1">
    <location>
        <begin position="64"/>
        <end position="83"/>
    </location>
</feature>